<evidence type="ECO:0000313" key="2">
    <source>
        <dbReference type="EMBL" id="SVA19740.1"/>
    </source>
</evidence>
<evidence type="ECO:0000256" key="1">
    <source>
        <dbReference type="SAM" id="Phobius"/>
    </source>
</evidence>
<proteinExistence type="predicted"/>
<protein>
    <submittedName>
        <fullName evidence="2">Uncharacterized protein</fullName>
    </submittedName>
</protein>
<organism evidence="2">
    <name type="scientific">marine metagenome</name>
    <dbReference type="NCBI Taxonomy" id="408172"/>
    <lineage>
        <taxon>unclassified sequences</taxon>
        <taxon>metagenomes</taxon>
        <taxon>ecological metagenomes</taxon>
    </lineage>
</organism>
<gene>
    <name evidence="2" type="ORF">METZ01_LOCUS72594</name>
</gene>
<reference evidence="2" key="1">
    <citation type="submission" date="2018-05" db="EMBL/GenBank/DDBJ databases">
        <authorList>
            <person name="Lanie J.A."/>
            <person name="Ng W.-L."/>
            <person name="Kazmierczak K.M."/>
            <person name="Andrzejewski T.M."/>
            <person name="Davidsen T.M."/>
            <person name="Wayne K.J."/>
            <person name="Tettelin H."/>
            <person name="Glass J.I."/>
            <person name="Rusch D."/>
            <person name="Podicherti R."/>
            <person name="Tsui H.-C.T."/>
            <person name="Winkler M.E."/>
        </authorList>
    </citation>
    <scope>NUCLEOTIDE SEQUENCE</scope>
</reference>
<dbReference type="EMBL" id="UINC01005197">
    <property type="protein sequence ID" value="SVA19740.1"/>
    <property type="molecule type" value="Genomic_DNA"/>
</dbReference>
<keyword evidence="1" id="KW-0812">Transmembrane</keyword>
<dbReference type="AlphaFoldDB" id="A0A381TUT3"/>
<feature type="transmembrane region" description="Helical" evidence="1">
    <location>
        <begin position="12"/>
        <end position="38"/>
    </location>
</feature>
<accession>A0A381TUT3</accession>
<keyword evidence="1" id="KW-1133">Transmembrane helix</keyword>
<name>A0A381TUT3_9ZZZZ</name>
<feature type="transmembrane region" description="Helical" evidence="1">
    <location>
        <begin position="83"/>
        <end position="101"/>
    </location>
</feature>
<sequence length="102" mass="11437">MATALAGSLDKLLLWAVGLFFTNPKLSLELYTAVIGIYEFHDRTAAVFMTNIGSEPASLLGLEQRNAIRSIYFAHYRRRTKRYLDIYALNPVLVTVLVATSI</sequence>
<feature type="transmembrane region" description="Helical" evidence="1">
    <location>
        <begin position="44"/>
        <end position="62"/>
    </location>
</feature>
<keyword evidence="1" id="KW-0472">Membrane</keyword>